<dbReference type="AlphaFoldDB" id="A0A0D0DQ53"/>
<dbReference type="EMBL" id="KN825113">
    <property type="protein sequence ID" value="KIK94358.1"/>
    <property type="molecule type" value="Genomic_DNA"/>
</dbReference>
<protein>
    <submittedName>
        <fullName evidence="2">Uncharacterized protein</fullName>
    </submittedName>
</protein>
<proteinExistence type="predicted"/>
<accession>A0A0D0DQ53</accession>
<reference evidence="3" key="2">
    <citation type="submission" date="2015-01" db="EMBL/GenBank/DDBJ databases">
        <title>Evolutionary Origins and Diversification of the Mycorrhizal Mutualists.</title>
        <authorList>
            <consortium name="DOE Joint Genome Institute"/>
            <consortium name="Mycorrhizal Genomics Consortium"/>
            <person name="Kohler A."/>
            <person name="Kuo A."/>
            <person name="Nagy L.G."/>
            <person name="Floudas D."/>
            <person name="Copeland A."/>
            <person name="Barry K.W."/>
            <person name="Cichocki N."/>
            <person name="Veneault-Fourrey C."/>
            <person name="LaButti K."/>
            <person name="Lindquist E.A."/>
            <person name="Lipzen A."/>
            <person name="Lundell T."/>
            <person name="Morin E."/>
            <person name="Murat C."/>
            <person name="Riley R."/>
            <person name="Ohm R."/>
            <person name="Sun H."/>
            <person name="Tunlid A."/>
            <person name="Henrissat B."/>
            <person name="Grigoriev I.V."/>
            <person name="Hibbett D.S."/>
            <person name="Martin F."/>
        </authorList>
    </citation>
    <scope>NUCLEOTIDE SEQUENCE [LARGE SCALE GENOMIC DNA]</scope>
    <source>
        <strain evidence="3">Ve08.2h10</strain>
    </source>
</reference>
<feature type="region of interest" description="Disordered" evidence="1">
    <location>
        <begin position="130"/>
        <end position="154"/>
    </location>
</feature>
<sequence>MDEFRTSHSVDILLGLVKKVRVPASLMAKLVYAVYAIAERLQAPSAPIAGIDLFDVGIRVKLKKCAQVTSAVVTNARTNALDAGSSIDAGGITVFLRELCPSNEDGEGKWEERRYRENWEHELDCRKLRDEGDYMNPPPHDGGDSGPSGFAGRQQSNWALQSNPVGTAHWKARERRPLPRGLKLPVGKLVRVCHERAQQFAILSQDSTADSKTVL</sequence>
<dbReference type="HOGENOM" id="CLU_1283630_0_0_1"/>
<gene>
    <name evidence="2" type="ORF">PAXRUDRAFT_12090</name>
</gene>
<dbReference type="Proteomes" id="UP000054538">
    <property type="component" value="Unassembled WGS sequence"/>
</dbReference>
<keyword evidence="3" id="KW-1185">Reference proteome</keyword>
<evidence type="ECO:0000313" key="2">
    <source>
        <dbReference type="EMBL" id="KIK94358.1"/>
    </source>
</evidence>
<dbReference type="InParanoid" id="A0A0D0DQ53"/>
<evidence type="ECO:0000256" key="1">
    <source>
        <dbReference type="SAM" id="MobiDB-lite"/>
    </source>
</evidence>
<evidence type="ECO:0000313" key="3">
    <source>
        <dbReference type="Proteomes" id="UP000054538"/>
    </source>
</evidence>
<organism evidence="2 3">
    <name type="scientific">Paxillus rubicundulus Ve08.2h10</name>
    <dbReference type="NCBI Taxonomy" id="930991"/>
    <lineage>
        <taxon>Eukaryota</taxon>
        <taxon>Fungi</taxon>
        <taxon>Dikarya</taxon>
        <taxon>Basidiomycota</taxon>
        <taxon>Agaricomycotina</taxon>
        <taxon>Agaricomycetes</taxon>
        <taxon>Agaricomycetidae</taxon>
        <taxon>Boletales</taxon>
        <taxon>Paxilineae</taxon>
        <taxon>Paxillaceae</taxon>
        <taxon>Paxillus</taxon>
    </lineage>
</organism>
<reference evidence="2 3" key="1">
    <citation type="submission" date="2014-04" db="EMBL/GenBank/DDBJ databases">
        <authorList>
            <consortium name="DOE Joint Genome Institute"/>
            <person name="Kuo A."/>
            <person name="Kohler A."/>
            <person name="Jargeat P."/>
            <person name="Nagy L.G."/>
            <person name="Floudas D."/>
            <person name="Copeland A."/>
            <person name="Barry K.W."/>
            <person name="Cichocki N."/>
            <person name="Veneault-Fourrey C."/>
            <person name="LaButti K."/>
            <person name="Lindquist E.A."/>
            <person name="Lipzen A."/>
            <person name="Lundell T."/>
            <person name="Morin E."/>
            <person name="Murat C."/>
            <person name="Sun H."/>
            <person name="Tunlid A."/>
            <person name="Henrissat B."/>
            <person name="Grigoriev I.V."/>
            <person name="Hibbett D.S."/>
            <person name="Martin F."/>
            <person name="Nordberg H.P."/>
            <person name="Cantor M.N."/>
            <person name="Hua S.X."/>
        </authorList>
    </citation>
    <scope>NUCLEOTIDE SEQUENCE [LARGE SCALE GENOMIC DNA]</scope>
    <source>
        <strain evidence="2 3">Ve08.2h10</strain>
    </source>
</reference>
<name>A0A0D0DQ53_9AGAM</name>